<gene>
    <name evidence="2" type="ORF">BGX16_2529</name>
</gene>
<dbReference type="InterPro" id="IPR012547">
    <property type="entry name" value="PDDEXK_9"/>
</dbReference>
<dbReference type="AlphaFoldDB" id="A0A2M9A9Z0"/>
<dbReference type="Pfam" id="PF08011">
    <property type="entry name" value="PDDEXK_9"/>
    <property type="match status" value="1"/>
</dbReference>
<dbReference type="PANTHER" id="PTHR34825">
    <property type="entry name" value="CONSERVED PROTEIN, WITH A WEAK D-GALACTARATE DEHYDRATASE/ALTRONATE HYDROLASE DOMAIN"/>
    <property type="match status" value="1"/>
</dbReference>
<proteinExistence type="predicted"/>
<reference evidence="2 3" key="1">
    <citation type="submission" date="2017-11" db="EMBL/GenBank/DDBJ databases">
        <title>Animal gut microbial communities from fecal samples from Wisconsin, USA.</title>
        <authorList>
            <person name="Neumann A."/>
        </authorList>
    </citation>
    <scope>NUCLEOTIDE SEQUENCE [LARGE SCALE GENOMIC DNA]</scope>
    <source>
        <strain evidence="2 3">UWS3</strain>
    </source>
</reference>
<dbReference type="SUPFAM" id="SSF52540">
    <property type="entry name" value="P-loop containing nucleoside triphosphate hydrolases"/>
    <property type="match status" value="1"/>
</dbReference>
<comment type="caution">
    <text evidence="2">The sequence shown here is derived from an EMBL/GenBank/DDBJ whole genome shotgun (WGS) entry which is preliminary data.</text>
</comment>
<feature type="domain" description="AAA-ATPase-like" evidence="1">
    <location>
        <begin position="6"/>
        <end position="202"/>
    </location>
</feature>
<sequence length="527" mass="60691">MARKFPIGIQTFSEIRKMNAIYVDKTALVHKLAEDGKVYFLARPRRFGKSLLISTLDDYFSGRKELFTGLAMEKLETEWKKHPVLRFDFSRSKYTSLNVLQTQLNSMLSEYESIYGKKTDDTLPSVRLQNVILAAEQKFGEKVVFLVDEYDAPLLDTLVDKETFEAMRQTLRDFYSPLKSLDPHLRFIFITGITKFSQLSIFSELNNLKIISMLDEYATLCGISEEELHTQMKPEIEAMAQAINKNFEQVCEALKKKYDGYHFSKKSPDIYNPFSVMQALQDKDLTNYWFETGTPAYLIEQIRNYNIDPETFARGIEATVEMFNVPAESNANPIPVLYQSGYLTIKDYDPELNIYTLAYPNDEVTVGFSKCLMPYYALPTIAQNDSFQIRLVKALHAGNIEEALLQMRAFFSSIPYDAEHQDENHYKFVFWLIFRLLTEFNVKTEERSAAGRSDAVVETKNSVYLFEFKLDKNGSADDALKQIDNKGYLIPYTASLDANGNPKKLFKIGVSFDAERRTLGEWKVTET</sequence>
<dbReference type="OrthoDB" id="1650748at2"/>
<evidence type="ECO:0000259" key="1">
    <source>
        <dbReference type="Pfam" id="PF09820"/>
    </source>
</evidence>
<organism evidence="2 3">
    <name type="scientific">Hallerella succinigenes</name>
    <dbReference type="NCBI Taxonomy" id="1896222"/>
    <lineage>
        <taxon>Bacteria</taxon>
        <taxon>Pseudomonadati</taxon>
        <taxon>Fibrobacterota</taxon>
        <taxon>Fibrobacteria</taxon>
        <taxon>Fibrobacterales</taxon>
        <taxon>Fibrobacteraceae</taxon>
        <taxon>Hallerella</taxon>
    </lineage>
</organism>
<keyword evidence="3" id="KW-1185">Reference proteome</keyword>
<name>A0A2M9A9Z0_9BACT</name>
<dbReference type="EMBL" id="PGEX01000001">
    <property type="protein sequence ID" value="PJJ42498.1"/>
    <property type="molecule type" value="Genomic_DNA"/>
</dbReference>
<accession>A0A2M9A9Z0</accession>
<dbReference type="InterPro" id="IPR018631">
    <property type="entry name" value="AAA-ATPase-like_dom"/>
</dbReference>
<evidence type="ECO:0000313" key="2">
    <source>
        <dbReference type="EMBL" id="PJJ42498.1"/>
    </source>
</evidence>
<dbReference type="RefSeq" id="WP_100426355.1">
    <property type="nucleotide sequence ID" value="NZ_PGEX01000001.1"/>
</dbReference>
<dbReference type="Pfam" id="PF09820">
    <property type="entry name" value="AAA-ATPase_like"/>
    <property type="match status" value="1"/>
</dbReference>
<evidence type="ECO:0000313" key="3">
    <source>
        <dbReference type="Proteomes" id="UP000231134"/>
    </source>
</evidence>
<dbReference type="PANTHER" id="PTHR34825:SF1">
    <property type="entry name" value="AAA-ATPASE-LIKE DOMAIN-CONTAINING PROTEIN"/>
    <property type="match status" value="1"/>
</dbReference>
<dbReference type="InterPro" id="IPR027417">
    <property type="entry name" value="P-loop_NTPase"/>
</dbReference>
<dbReference type="Proteomes" id="UP000231134">
    <property type="component" value="Unassembled WGS sequence"/>
</dbReference>
<protein>
    <submittedName>
        <fullName evidence="2">PD-(D/E)XK nuclease superfamily protein</fullName>
    </submittedName>
</protein>